<keyword evidence="3" id="KW-1185">Reference proteome</keyword>
<reference evidence="2 3" key="1">
    <citation type="submission" date="2024-09" db="EMBL/GenBank/DDBJ databases">
        <authorList>
            <person name="Sun Q."/>
            <person name="Mori K."/>
        </authorList>
    </citation>
    <scope>NUCLEOTIDE SEQUENCE [LARGE SCALE GENOMIC DNA]</scope>
    <source>
        <strain evidence="2 3">CCM 8543</strain>
    </source>
</reference>
<feature type="domain" description="VOC" evidence="1">
    <location>
        <begin position="13"/>
        <end position="129"/>
    </location>
</feature>
<dbReference type="SUPFAM" id="SSF54593">
    <property type="entry name" value="Glyoxalase/Bleomycin resistance protein/Dihydroxybiphenyl dioxygenase"/>
    <property type="match status" value="2"/>
</dbReference>
<organism evidence="2 3">
    <name type="scientific">Chelativorans intermedius</name>
    <dbReference type="NCBI Taxonomy" id="515947"/>
    <lineage>
        <taxon>Bacteria</taxon>
        <taxon>Pseudomonadati</taxon>
        <taxon>Pseudomonadota</taxon>
        <taxon>Alphaproteobacteria</taxon>
        <taxon>Hyphomicrobiales</taxon>
        <taxon>Phyllobacteriaceae</taxon>
        <taxon>Chelativorans</taxon>
    </lineage>
</organism>
<dbReference type="PANTHER" id="PTHR43279">
    <property type="entry name" value="CATECHOL-2,3-DIOXYGENASE"/>
    <property type="match status" value="1"/>
</dbReference>
<dbReference type="Proteomes" id="UP001589755">
    <property type="component" value="Unassembled WGS sequence"/>
</dbReference>
<evidence type="ECO:0000313" key="2">
    <source>
        <dbReference type="EMBL" id="MFC0207120.1"/>
    </source>
</evidence>
<proteinExistence type="predicted"/>
<name>A0ABV6D3A3_9HYPH</name>
<dbReference type="RefSeq" id="WP_261520049.1">
    <property type="nucleotide sequence ID" value="NZ_JAODNW010000008.1"/>
</dbReference>
<dbReference type="InterPro" id="IPR004360">
    <property type="entry name" value="Glyas_Fos-R_dOase_dom"/>
</dbReference>
<dbReference type="InterPro" id="IPR029068">
    <property type="entry name" value="Glyas_Bleomycin-R_OHBP_Dase"/>
</dbReference>
<dbReference type="Pfam" id="PF00903">
    <property type="entry name" value="Glyoxalase"/>
    <property type="match status" value="2"/>
</dbReference>
<dbReference type="PANTHER" id="PTHR43279:SF1">
    <property type="entry name" value="CATECHOL-2,3-DIOXYGENASE"/>
    <property type="match status" value="1"/>
</dbReference>
<dbReference type="Gene3D" id="3.10.180.10">
    <property type="entry name" value="2,3-Dihydroxybiphenyl 1,2-Dioxygenase, domain 1"/>
    <property type="match status" value="2"/>
</dbReference>
<sequence length="270" mass="28772">MENLSLSATAPVRIAAVGLKARDARRLSAFYRDVVGLEEMPGRDGAAVLGAGGRPLLAIEEDAAAVPDDARQAGLFHIAFLLPSRADLARWARHALDLRVPLQGASDHLVSEAIYLADPEGNGIEIYADRPAARWPWEGGQIAMKTLPLDMDGLLATPRAERPWAGAPRGTIIGHVHLRVGDPAAAEAWWHEALGLDTMARYGRQAVFLASGGYHHHVGVNAWHSAGAGRRNPAMAGLAWVELQSDGAGQARTLQDPWGTVVRIAPAVQG</sequence>
<dbReference type="EMBL" id="JBHLXD010000002">
    <property type="protein sequence ID" value="MFC0207120.1"/>
    <property type="molecule type" value="Genomic_DNA"/>
</dbReference>
<evidence type="ECO:0000313" key="3">
    <source>
        <dbReference type="Proteomes" id="UP001589755"/>
    </source>
</evidence>
<dbReference type="PROSITE" id="PS51819">
    <property type="entry name" value="VOC"/>
    <property type="match status" value="2"/>
</dbReference>
<dbReference type="InterPro" id="IPR037523">
    <property type="entry name" value="VOC_core"/>
</dbReference>
<protein>
    <submittedName>
        <fullName evidence="2">VOC family protein</fullName>
    </submittedName>
</protein>
<accession>A0ABV6D3A3</accession>
<gene>
    <name evidence="2" type="ORF">ACFFJ2_01740</name>
</gene>
<evidence type="ECO:0000259" key="1">
    <source>
        <dbReference type="PROSITE" id="PS51819"/>
    </source>
</evidence>
<feature type="domain" description="VOC" evidence="1">
    <location>
        <begin position="172"/>
        <end position="270"/>
    </location>
</feature>
<comment type="caution">
    <text evidence="2">The sequence shown here is derived from an EMBL/GenBank/DDBJ whole genome shotgun (WGS) entry which is preliminary data.</text>
</comment>